<dbReference type="PROSITE" id="PS50928">
    <property type="entry name" value="ABC_TM1"/>
    <property type="match status" value="1"/>
</dbReference>
<keyword evidence="8" id="KW-1185">Reference proteome</keyword>
<feature type="transmembrane region" description="Helical" evidence="5">
    <location>
        <begin position="205"/>
        <end position="238"/>
    </location>
</feature>
<dbReference type="SUPFAM" id="SSF161098">
    <property type="entry name" value="MetI-like"/>
    <property type="match status" value="1"/>
</dbReference>
<organism evidence="7 8">
    <name type="scientific">Ktedonosporobacter rubrisoli</name>
    <dbReference type="NCBI Taxonomy" id="2509675"/>
    <lineage>
        <taxon>Bacteria</taxon>
        <taxon>Bacillati</taxon>
        <taxon>Chloroflexota</taxon>
        <taxon>Ktedonobacteria</taxon>
        <taxon>Ktedonobacterales</taxon>
        <taxon>Ktedonosporobacteraceae</taxon>
        <taxon>Ktedonosporobacter</taxon>
    </lineage>
</organism>
<dbReference type="PANTHER" id="PTHR43759:SF1">
    <property type="entry name" value="GLUCOSE IMPORT SYSTEM PERMEASE PROTEIN GLCT"/>
    <property type="match status" value="1"/>
</dbReference>
<protein>
    <submittedName>
        <fullName evidence="7">ABC transporter permease subunit</fullName>
    </submittedName>
</protein>
<dbReference type="RefSeq" id="WP_129889754.1">
    <property type="nucleotide sequence ID" value="NZ_CP035758.1"/>
</dbReference>
<dbReference type="InterPro" id="IPR052730">
    <property type="entry name" value="Sugar_ABC_transporter"/>
</dbReference>
<dbReference type="InterPro" id="IPR035906">
    <property type="entry name" value="MetI-like_sf"/>
</dbReference>
<proteinExistence type="inferred from homology"/>
<keyword evidence="5" id="KW-0813">Transport</keyword>
<evidence type="ECO:0000313" key="7">
    <source>
        <dbReference type="EMBL" id="QBD78701.1"/>
    </source>
</evidence>
<dbReference type="KEGG" id="kbs:EPA93_23040"/>
<evidence type="ECO:0000256" key="1">
    <source>
        <dbReference type="ARBA" id="ARBA00004141"/>
    </source>
</evidence>
<evidence type="ECO:0000256" key="3">
    <source>
        <dbReference type="ARBA" id="ARBA00022989"/>
    </source>
</evidence>
<name>A0A4V0YZ71_KTERU</name>
<dbReference type="InterPro" id="IPR000515">
    <property type="entry name" value="MetI-like"/>
</dbReference>
<keyword evidence="3 5" id="KW-1133">Transmembrane helix</keyword>
<dbReference type="GO" id="GO:0005886">
    <property type="term" value="C:plasma membrane"/>
    <property type="evidence" value="ECO:0007669"/>
    <property type="project" value="UniProtKB-SubCell"/>
</dbReference>
<keyword evidence="4 5" id="KW-0472">Membrane</keyword>
<keyword evidence="2 5" id="KW-0812">Transmembrane</keyword>
<feature type="transmembrane region" description="Helical" evidence="5">
    <location>
        <begin position="266"/>
        <end position="285"/>
    </location>
</feature>
<dbReference type="GO" id="GO:0055085">
    <property type="term" value="P:transmembrane transport"/>
    <property type="evidence" value="ECO:0007669"/>
    <property type="project" value="InterPro"/>
</dbReference>
<dbReference type="AlphaFoldDB" id="A0A4V0YZ71"/>
<reference evidence="7 8" key="1">
    <citation type="submission" date="2019-01" db="EMBL/GenBank/DDBJ databases">
        <title>Ktedonosporobacter rubrisoli SCAWS-G2.</title>
        <authorList>
            <person name="Huang Y."/>
            <person name="Yan B."/>
        </authorList>
    </citation>
    <scope>NUCLEOTIDE SEQUENCE [LARGE SCALE GENOMIC DNA]</scope>
    <source>
        <strain evidence="7 8">SCAWS-G2</strain>
    </source>
</reference>
<evidence type="ECO:0000256" key="5">
    <source>
        <dbReference type="RuleBase" id="RU363032"/>
    </source>
</evidence>
<evidence type="ECO:0000256" key="2">
    <source>
        <dbReference type="ARBA" id="ARBA00022692"/>
    </source>
</evidence>
<comment type="similarity">
    <text evidence="5">Belongs to the binding-protein-dependent transport system permease family.</text>
</comment>
<feature type="transmembrane region" description="Helical" evidence="5">
    <location>
        <begin position="108"/>
        <end position="136"/>
    </location>
</feature>
<dbReference type="PANTHER" id="PTHR43759">
    <property type="entry name" value="TREHALOSE TRANSPORT SYSTEM PERMEASE PROTEIN SUGA"/>
    <property type="match status" value="1"/>
</dbReference>
<feature type="domain" description="ABC transmembrane type-1" evidence="6">
    <location>
        <begin position="77"/>
        <end position="282"/>
    </location>
</feature>
<sequence length="297" mass="32246">MQKNRLVAMSMALMPILVIAIFIGIPALMALAFSLGYTDGPNSMITLIAQNVVRADHGITFQVYSDLLKNHAFQQSLWVTVLVTLCSVFLILLIAWGLAIYMRFAHGWFVHIVSSIYLVPLFIPVVIASYALVTFWNANGYMSAMLVKLGITHFPGFSYTLVGIVIGQIWVNLPFAVLLLASGLQAVPDALIESARDVGASTLRILLAVILPLNMLPTVIVGTFTGIGVLGSFTIPYLIGPTAPNMLGVTMDQYYQSFNQPQQAEAMAVIVFILAAGLGAIYIWANIRSDRKAGAHL</sequence>
<evidence type="ECO:0000259" key="6">
    <source>
        <dbReference type="PROSITE" id="PS50928"/>
    </source>
</evidence>
<gene>
    <name evidence="7" type="ORF">EPA93_23040</name>
</gene>
<dbReference type="CDD" id="cd06261">
    <property type="entry name" value="TM_PBP2"/>
    <property type="match status" value="1"/>
</dbReference>
<dbReference type="Proteomes" id="UP000290365">
    <property type="component" value="Chromosome"/>
</dbReference>
<dbReference type="OrthoDB" id="9785836at2"/>
<dbReference type="EMBL" id="CP035758">
    <property type="protein sequence ID" value="QBD78701.1"/>
    <property type="molecule type" value="Genomic_DNA"/>
</dbReference>
<feature type="transmembrane region" description="Helical" evidence="5">
    <location>
        <begin position="12"/>
        <end position="37"/>
    </location>
</feature>
<feature type="transmembrane region" description="Helical" evidence="5">
    <location>
        <begin position="156"/>
        <end position="184"/>
    </location>
</feature>
<dbReference type="Pfam" id="PF00528">
    <property type="entry name" value="BPD_transp_1"/>
    <property type="match status" value="1"/>
</dbReference>
<evidence type="ECO:0000313" key="8">
    <source>
        <dbReference type="Proteomes" id="UP000290365"/>
    </source>
</evidence>
<dbReference type="Gene3D" id="1.10.3720.10">
    <property type="entry name" value="MetI-like"/>
    <property type="match status" value="1"/>
</dbReference>
<feature type="transmembrane region" description="Helical" evidence="5">
    <location>
        <begin position="77"/>
        <end position="101"/>
    </location>
</feature>
<evidence type="ECO:0000256" key="4">
    <source>
        <dbReference type="ARBA" id="ARBA00023136"/>
    </source>
</evidence>
<accession>A0A4V0YZ71</accession>
<comment type="subcellular location">
    <subcellularLocation>
        <location evidence="5">Cell membrane</location>
        <topology evidence="5">Multi-pass membrane protein</topology>
    </subcellularLocation>
    <subcellularLocation>
        <location evidence="1">Membrane</location>
        <topology evidence="1">Multi-pass membrane protein</topology>
    </subcellularLocation>
</comment>